<name>A0AAJ0H2H3_9PEZI</name>
<dbReference type="EMBL" id="JAUDZG010000001">
    <property type="protein sequence ID" value="KAK3310614.1"/>
    <property type="molecule type" value="Genomic_DNA"/>
</dbReference>
<dbReference type="PROSITE" id="PS51257">
    <property type="entry name" value="PROKAR_LIPOPROTEIN"/>
    <property type="match status" value="1"/>
</dbReference>
<proteinExistence type="predicted"/>
<feature type="signal peptide" evidence="1">
    <location>
        <begin position="1"/>
        <end position="20"/>
    </location>
</feature>
<comment type="caution">
    <text evidence="2">The sequence shown here is derived from an EMBL/GenBank/DDBJ whole genome shotgun (WGS) entry which is preliminary data.</text>
</comment>
<sequence length="168" mass="18050">MPSRAMMTTLFLSAMPMCLAIASCSCPTVASAAMASCIMAASVSSSGSSVSLCQCENLHSDEDWGPDTRYQNSWVSVVISASGPGSSPFLSNSWKKSSSRFPSLYLRRYFRTWCFSSDIVRPFGRPIKKTGAPKTSDGASSGRSRICTSESLSRFCPHRGTILCRDGG</sequence>
<dbReference type="Proteomes" id="UP001273166">
    <property type="component" value="Unassembled WGS sequence"/>
</dbReference>
<reference evidence="2" key="2">
    <citation type="submission" date="2023-06" db="EMBL/GenBank/DDBJ databases">
        <authorList>
            <consortium name="Lawrence Berkeley National Laboratory"/>
            <person name="Mondo S.J."/>
            <person name="Hensen N."/>
            <person name="Bonometti L."/>
            <person name="Westerberg I."/>
            <person name="Brannstrom I.O."/>
            <person name="Guillou S."/>
            <person name="Cros-Aarteil S."/>
            <person name="Calhoun S."/>
            <person name="Haridas S."/>
            <person name="Kuo A."/>
            <person name="Pangilinan J."/>
            <person name="Riley R."/>
            <person name="Labutti K."/>
            <person name="Andreopoulos B."/>
            <person name="Lipzen A."/>
            <person name="Chen C."/>
            <person name="Yanf M."/>
            <person name="Daum C."/>
            <person name="Ng V."/>
            <person name="Clum A."/>
            <person name="Steindorff A."/>
            <person name="Ohm R."/>
            <person name="Martin F."/>
            <person name="Silar P."/>
            <person name="Natvig D."/>
            <person name="Lalanne C."/>
            <person name="Gautier V."/>
            <person name="Ament-Velasquez S.L."/>
            <person name="Kruys A."/>
            <person name="Hutchinson M.I."/>
            <person name="Powell A.J."/>
            <person name="Barry K."/>
            <person name="Miller A.N."/>
            <person name="Grigoriev I.V."/>
            <person name="Debuchy R."/>
            <person name="Gladieux P."/>
            <person name="Thoren M.H."/>
            <person name="Johannesson H."/>
        </authorList>
    </citation>
    <scope>NUCLEOTIDE SEQUENCE</scope>
    <source>
        <strain evidence="2">CBS 333.67</strain>
    </source>
</reference>
<gene>
    <name evidence="2" type="ORF">B0T15DRAFT_43706</name>
</gene>
<dbReference type="AlphaFoldDB" id="A0AAJ0H2H3"/>
<keyword evidence="3" id="KW-1185">Reference proteome</keyword>
<evidence type="ECO:0008006" key="4">
    <source>
        <dbReference type="Google" id="ProtNLM"/>
    </source>
</evidence>
<accession>A0AAJ0H2H3</accession>
<evidence type="ECO:0000313" key="2">
    <source>
        <dbReference type="EMBL" id="KAK3310614.1"/>
    </source>
</evidence>
<feature type="chain" id="PRO_5042608627" description="Secreted protein" evidence="1">
    <location>
        <begin position="21"/>
        <end position="168"/>
    </location>
</feature>
<evidence type="ECO:0000313" key="3">
    <source>
        <dbReference type="Proteomes" id="UP001273166"/>
    </source>
</evidence>
<keyword evidence="1" id="KW-0732">Signal</keyword>
<reference evidence="2" key="1">
    <citation type="journal article" date="2023" name="Mol. Phylogenet. Evol.">
        <title>Genome-scale phylogeny and comparative genomics of the fungal order Sordariales.</title>
        <authorList>
            <person name="Hensen N."/>
            <person name="Bonometti L."/>
            <person name="Westerberg I."/>
            <person name="Brannstrom I.O."/>
            <person name="Guillou S."/>
            <person name="Cros-Aarteil S."/>
            <person name="Calhoun S."/>
            <person name="Haridas S."/>
            <person name="Kuo A."/>
            <person name="Mondo S."/>
            <person name="Pangilinan J."/>
            <person name="Riley R."/>
            <person name="LaButti K."/>
            <person name="Andreopoulos B."/>
            <person name="Lipzen A."/>
            <person name="Chen C."/>
            <person name="Yan M."/>
            <person name="Daum C."/>
            <person name="Ng V."/>
            <person name="Clum A."/>
            <person name="Steindorff A."/>
            <person name="Ohm R.A."/>
            <person name="Martin F."/>
            <person name="Silar P."/>
            <person name="Natvig D.O."/>
            <person name="Lalanne C."/>
            <person name="Gautier V."/>
            <person name="Ament-Velasquez S.L."/>
            <person name="Kruys A."/>
            <person name="Hutchinson M.I."/>
            <person name="Powell A.J."/>
            <person name="Barry K."/>
            <person name="Miller A.N."/>
            <person name="Grigoriev I.V."/>
            <person name="Debuchy R."/>
            <person name="Gladieux P."/>
            <person name="Hiltunen Thoren M."/>
            <person name="Johannesson H."/>
        </authorList>
    </citation>
    <scope>NUCLEOTIDE SEQUENCE</scope>
    <source>
        <strain evidence="2">CBS 333.67</strain>
    </source>
</reference>
<dbReference type="GeneID" id="87884671"/>
<organism evidence="2 3">
    <name type="scientific">Chaetomium strumarium</name>
    <dbReference type="NCBI Taxonomy" id="1170767"/>
    <lineage>
        <taxon>Eukaryota</taxon>
        <taxon>Fungi</taxon>
        <taxon>Dikarya</taxon>
        <taxon>Ascomycota</taxon>
        <taxon>Pezizomycotina</taxon>
        <taxon>Sordariomycetes</taxon>
        <taxon>Sordariomycetidae</taxon>
        <taxon>Sordariales</taxon>
        <taxon>Chaetomiaceae</taxon>
        <taxon>Chaetomium</taxon>
    </lineage>
</organism>
<evidence type="ECO:0000256" key="1">
    <source>
        <dbReference type="SAM" id="SignalP"/>
    </source>
</evidence>
<protein>
    <recommendedName>
        <fullName evidence="4">Secreted protein</fullName>
    </recommendedName>
</protein>
<dbReference type="RefSeq" id="XP_062726394.1">
    <property type="nucleotide sequence ID" value="XM_062865842.1"/>
</dbReference>